<dbReference type="AlphaFoldDB" id="A0A0B7I9L0"/>
<dbReference type="Proteomes" id="UP000045051">
    <property type="component" value="Unassembled WGS sequence"/>
</dbReference>
<proteinExistence type="inferred from homology"/>
<dbReference type="SUPFAM" id="SSF53474">
    <property type="entry name" value="alpha/beta-Hydrolases"/>
    <property type="match status" value="1"/>
</dbReference>
<dbReference type="GO" id="GO:0006508">
    <property type="term" value="P:proteolysis"/>
    <property type="evidence" value="ECO:0007669"/>
    <property type="project" value="UniProtKB-KW"/>
</dbReference>
<evidence type="ECO:0000256" key="5">
    <source>
        <dbReference type="ARBA" id="ARBA00022825"/>
    </source>
</evidence>
<keyword evidence="2" id="KW-0645">Protease</keyword>
<dbReference type="PANTHER" id="PTHR42776">
    <property type="entry name" value="SERINE PEPTIDASE S9 FAMILY MEMBER"/>
    <property type="match status" value="1"/>
</dbReference>
<evidence type="ECO:0000256" key="3">
    <source>
        <dbReference type="ARBA" id="ARBA00022729"/>
    </source>
</evidence>
<dbReference type="RefSeq" id="WP_042344570.1">
    <property type="nucleotide sequence ID" value="NZ_BOQK01000009.1"/>
</dbReference>
<evidence type="ECO:0000259" key="6">
    <source>
        <dbReference type="Pfam" id="PF00326"/>
    </source>
</evidence>
<evidence type="ECO:0000313" key="8">
    <source>
        <dbReference type="Proteomes" id="UP000045051"/>
    </source>
</evidence>
<keyword evidence="3" id="KW-0732">Signal</keyword>
<evidence type="ECO:0000256" key="2">
    <source>
        <dbReference type="ARBA" id="ARBA00022670"/>
    </source>
</evidence>
<dbReference type="InterPro" id="IPR011659">
    <property type="entry name" value="WD40"/>
</dbReference>
<keyword evidence="8" id="KW-1185">Reference proteome</keyword>
<dbReference type="FunFam" id="3.40.50.1820:FF:000028">
    <property type="entry name" value="S9 family peptidase"/>
    <property type="match status" value="1"/>
</dbReference>
<dbReference type="InterPro" id="IPR001375">
    <property type="entry name" value="Peptidase_S9_cat"/>
</dbReference>
<reference evidence="7 8" key="1">
    <citation type="submission" date="2015-01" db="EMBL/GenBank/DDBJ databases">
        <authorList>
            <person name="Xiang T."/>
            <person name="Song Y."/>
            <person name="Huang L."/>
            <person name="Wang B."/>
            <person name="Wu P."/>
        </authorList>
    </citation>
    <scope>NUCLEOTIDE SEQUENCE [LARGE SCALE GENOMIC DNA]</scope>
    <source>
        <strain evidence="7 8">CcD38</strain>
    </source>
</reference>
<dbReference type="GO" id="GO:0004252">
    <property type="term" value="F:serine-type endopeptidase activity"/>
    <property type="evidence" value="ECO:0007669"/>
    <property type="project" value="TreeGrafter"/>
</dbReference>
<dbReference type="Gene3D" id="3.40.50.1820">
    <property type="entry name" value="alpha/beta hydrolase"/>
    <property type="match status" value="1"/>
</dbReference>
<sequence>MKKRLIMLVAGLIANTMDAQQPLTPEKLWELGRVGTMGLTQDKSFVLFSVAYPNVKENSFRRELFKLSVKGGVPIPISEEELKRETTKFNATKDKKLVHKPVKINKVFASDFYNDLDKSTGQNYKSLDHRHWDKWMDGAYNHVFIENMTDGKQVDIMEGLPYYCPQEPFGGTSDYIWSNDGKKVLYVTKAKVGTDYVVSTNTDIYEYDLATQKTKNLSEGMMGYDTHPLYSSKDVLAWLSMKNEGNEADKNDLVILENGQKRNITAHWDNTVADYIWSNDGKKIYFTAVVKGTTQLFEINPFEKHPMPKQLTKGMFDITGIVGQSANLLVVTRTDMNRAAEIYTIDLQVNKKKKNIKNFLEVNQLTHVNDDAYKQIAKCEVKERIVKTTDGKDMLTWVIYPPNFDPNKKYPTLLYCQGGPQSALSQFYSFRWNFQLMASQGYIVVAPNRRGMPGHGVEWNAQISGDWGGQVMRDYLSAIDDVAKEKYVDNNRLGAIGASYGGYSVFYLAGIHNKRFKSFIAHCGVFNLQSMYGTTEEIFFTNNELGGAYWEKDNPKVQKSYTEFNPIEKVANWDTPILIIHGGKDYRVPKEQGFQAFTAAQLLGIKSELLYFPDETHWVLRPQNGIFWQRNFFRWLDETLKN</sequence>
<keyword evidence="4 7" id="KW-0378">Hydrolase</keyword>
<dbReference type="Pfam" id="PF00326">
    <property type="entry name" value="Peptidase_S9"/>
    <property type="match status" value="1"/>
</dbReference>
<organism evidence="7 8">
    <name type="scientific">Capnocytophaga canis</name>
    <dbReference type="NCBI Taxonomy" id="1848903"/>
    <lineage>
        <taxon>Bacteria</taxon>
        <taxon>Pseudomonadati</taxon>
        <taxon>Bacteroidota</taxon>
        <taxon>Flavobacteriia</taxon>
        <taxon>Flavobacteriales</taxon>
        <taxon>Flavobacteriaceae</taxon>
        <taxon>Capnocytophaga</taxon>
    </lineage>
</organism>
<protein>
    <submittedName>
        <fullName evidence="7">Dipeptidyl-peptidase V</fullName>
        <ecNumber evidence="7">3.4.19.1</ecNumber>
    </submittedName>
</protein>
<evidence type="ECO:0000313" key="7">
    <source>
        <dbReference type="EMBL" id="CEN47404.1"/>
    </source>
</evidence>
<dbReference type="PANTHER" id="PTHR42776:SF13">
    <property type="entry name" value="DIPEPTIDYL-PEPTIDASE 5"/>
    <property type="match status" value="1"/>
</dbReference>
<comment type="similarity">
    <text evidence="1">Belongs to the peptidase S9C family.</text>
</comment>
<dbReference type="Gene3D" id="2.120.10.30">
    <property type="entry name" value="TolB, C-terminal domain"/>
    <property type="match status" value="1"/>
</dbReference>
<dbReference type="EC" id="3.4.19.1" evidence="7"/>
<dbReference type="InterPro" id="IPR011042">
    <property type="entry name" value="6-blade_b-propeller_TolB-like"/>
</dbReference>
<dbReference type="InterPro" id="IPR029058">
    <property type="entry name" value="AB_hydrolase_fold"/>
</dbReference>
<evidence type="ECO:0000256" key="4">
    <source>
        <dbReference type="ARBA" id="ARBA00022801"/>
    </source>
</evidence>
<dbReference type="SUPFAM" id="SSF69304">
    <property type="entry name" value="Tricorn protease N-terminal domain"/>
    <property type="match status" value="1"/>
</dbReference>
<feature type="domain" description="Peptidase S9 prolyl oligopeptidase catalytic" evidence="6">
    <location>
        <begin position="429"/>
        <end position="641"/>
    </location>
</feature>
<evidence type="ECO:0000256" key="1">
    <source>
        <dbReference type="ARBA" id="ARBA00010040"/>
    </source>
</evidence>
<accession>A0A0B7I9L0</accession>
<keyword evidence="5" id="KW-0720">Serine protease</keyword>
<gene>
    <name evidence="7" type="ORF">CCAND38_430037</name>
</gene>
<dbReference type="GO" id="GO:0008242">
    <property type="term" value="F:omega peptidase activity"/>
    <property type="evidence" value="ECO:0007669"/>
    <property type="project" value="UniProtKB-EC"/>
</dbReference>
<dbReference type="Pfam" id="PF07676">
    <property type="entry name" value="PD40"/>
    <property type="match status" value="1"/>
</dbReference>
<dbReference type="EMBL" id="CDOI01000155">
    <property type="protein sequence ID" value="CEN47404.1"/>
    <property type="molecule type" value="Genomic_DNA"/>
</dbReference>
<name>A0A0B7I9L0_9FLAO</name>